<dbReference type="InterPro" id="IPR050469">
    <property type="entry name" value="Diguanylate_Cyclase"/>
</dbReference>
<keyword evidence="2" id="KW-0472">Membrane</keyword>
<dbReference type="InterPro" id="IPR000160">
    <property type="entry name" value="GGDEF_dom"/>
</dbReference>
<feature type="transmembrane region" description="Helical" evidence="2">
    <location>
        <begin position="106"/>
        <end position="125"/>
    </location>
</feature>
<evidence type="ECO:0000256" key="2">
    <source>
        <dbReference type="SAM" id="Phobius"/>
    </source>
</evidence>
<reference evidence="5" key="1">
    <citation type="submission" date="2017-08" db="EMBL/GenBank/DDBJ databases">
        <authorList>
            <person name="Varghese N."/>
            <person name="Submissions S."/>
        </authorList>
    </citation>
    <scope>NUCLEOTIDE SEQUENCE [LARGE SCALE GENOMIC DNA]</scope>
    <source>
        <strain evidence="5">DSM 4725</strain>
    </source>
</reference>
<evidence type="ECO:0000259" key="3">
    <source>
        <dbReference type="PROSITE" id="PS50887"/>
    </source>
</evidence>
<evidence type="ECO:0000313" key="5">
    <source>
        <dbReference type="Proteomes" id="UP000219435"/>
    </source>
</evidence>
<gene>
    <name evidence="4" type="ORF">SAMN05660748_3013</name>
</gene>
<feature type="transmembrane region" description="Helical" evidence="2">
    <location>
        <begin position="132"/>
        <end position="156"/>
    </location>
</feature>
<dbReference type="Gene3D" id="3.30.70.270">
    <property type="match status" value="1"/>
</dbReference>
<dbReference type="GO" id="GO:0005886">
    <property type="term" value="C:plasma membrane"/>
    <property type="evidence" value="ECO:0007669"/>
    <property type="project" value="TreeGrafter"/>
</dbReference>
<dbReference type="GO" id="GO:1902201">
    <property type="term" value="P:negative regulation of bacterial-type flagellum-dependent cell motility"/>
    <property type="evidence" value="ECO:0007669"/>
    <property type="project" value="TreeGrafter"/>
</dbReference>
<feature type="region of interest" description="Disordered" evidence="1">
    <location>
        <begin position="1"/>
        <end position="21"/>
    </location>
</feature>
<feature type="domain" description="GGDEF" evidence="3">
    <location>
        <begin position="232"/>
        <end position="353"/>
    </location>
</feature>
<keyword evidence="2" id="KW-1133">Transmembrane helix</keyword>
<evidence type="ECO:0000313" key="4">
    <source>
        <dbReference type="EMBL" id="SOC50271.1"/>
    </source>
</evidence>
<sequence>MPWLGDAESREPHPGGGAVPEIGIKGTARTADISDVSRFRVPEVATTRVMAETITTLFGFGGLAGLSLVLGAESDENRGILLTICIGALLAALVFGIWGSHWPRQAFHLPVVTATALIAVAVVFCPDPVTALGAATLIAFVVLDAHLFFASPQAFAHLVFALGSVDAALLSNDVRIGTVIGLDLMLIGLGQVAHTLVMRASDASRDPLTRLRNRRGFDNALAECMEAARTGEPLAAALLDLDHFKAINDTAGHEAGDRMLCRVADAWKAELPYGAVLARHGGDEFSLILPRMTGDEALALVRRVCAMHPDIPLSCGVAAHHPGETASQLMRRADRALYEAKAAGRGRVELDGATPLETATPHAR</sequence>
<feature type="transmembrane region" description="Helical" evidence="2">
    <location>
        <begin position="79"/>
        <end position="100"/>
    </location>
</feature>
<dbReference type="SUPFAM" id="SSF55073">
    <property type="entry name" value="Nucleotide cyclase"/>
    <property type="match status" value="1"/>
</dbReference>
<dbReference type="CDD" id="cd01949">
    <property type="entry name" value="GGDEF"/>
    <property type="match status" value="1"/>
</dbReference>
<organism evidence="4 5">
    <name type="scientific">Blastococcus aggregatus</name>
    <dbReference type="NCBI Taxonomy" id="38502"/>
    <lineage>
        <taxon>Bacteria</taxon>
        <taxon>Bacillati</taxon>
        <taxon>Actinomycetota</taxon>
        <taxon>Actinomycetes</taxon>
        <taxon>Geodermatophilales</taxon>
        <taxon>Geodermatophilaceae</taxon>
        <taxon>Blastococcus</taxon>
    </lineage>
</organism>
<dbReference type="Pfam" id="PF00990">
    <property type="entry name" value="GGDEF"/>
    <property type="match status" value="1"/>
</dbReference>
<dbReference type="PANTHER" id="PTHR45138">
    <property type="entry name" value="REGULATORY COMPONENTS OF SENSORY TRANSDUCTION SYSTEM"/>
    <property type="match status" value="1"/>
</dbReference>
<dbReference type="AlphaFoldDB" id="A0A285VCP7"/>
<dbReference type="EMBL" id="OBQI01000004">
    <property type="protein sequence ID" value="SOC50271.1"/>
    <property type="molecule type" value="Genomic_DNA"/>
</dbReference>
<feature type="transmembrane region" description="Helical" evidence="2">
    <location>
        <begin position="54"/>
        <end position="72"/>
    </location>
</feature>
<dbReference type="SMART" id="SM00267">
    <property type="entry name" value="GGDEF"/>
    <property type="match status" value="1"/>
</dbReference>
<protein>
    <submittedName>
        <fullName evidence="4">Diguanylate cyclase (GGDEF) domain-containing protein</fullName>
    </submittedName>
</protein>
<accession>A0A285VCP7</accession>
<dbReference type="InterPro" id="IPR029787">
    <property type="entry name" value="Nucleotide_cyclase"/>
</dbReference>
<dbReference type="Proteomes" id="UP000219435">
    <property type="component" value="Unassembled WGS sequence"/>
</dbReference>
<dbReference type="GO" id="GO:0043709">
    <property type="term" value="P:cell adhesion involved in single-species biofilm formation"/>
    <property type="evidence" value="ECO:0007669"/>
    <property type="project" value="TreeGrafter"/>
</dbReference>
<keyword evidence="5" id="KW-1185">Reference proteome</keyword>
<dbReference type="PROSITE" id="PS50887">
    <property type="entry name" value="GGDEF"/>
    <property type="match status" value="1"/>
</dbReference>
<proteinExistence type="predicted"/>
<evidence type="ECO:0000256" key="1">
    <source>
        <dbReference type="SAM" id="MobiDB-lite"/>
    </source>
</evidence>
<dbReference type="GO" id="GO:0052621">
    <property type="term" value="F:diguanylate cyclase activity"/>
    <property type="evidence" value="ECO:0007669"/>
    <property type="project" value="TreeGrafter"/>
</dbReference>
<dbReference type="PANTHER" id="PTHR45138:SF24">
    <property type="entry name" value="DIGUANYLATE CYCLASE DGCC-RELATED"/>
    <property type="match status" value="1"/>
</dbReference>
<name>A0A285VCP7_9ACTN</name>
<dbReference type="NCBIfam" id="TIGR00254">
    <property type="entry name" value="GGDEF"/>
    <property type="match status" value="1"/>
</dbReference>
<keyword evidence="2" id="KW-0812">Transmembrane</keyword>
<dbReference type="InterPro" id="IPR043128">
    <property type="entry name" value="Rev_trsase/Diguanyl_cyclase"/>
</dbReference>